<reference evidence="1 2" key="1">
    <citation type="submission" date="2018-06" db="EMBL/GenBank/DDBJ databases">
        <authorList>
            <consortium name="Pathogen Informatics"/>
            <person name="Doyle S."/>
        </authorList>
    </citation>
    <scope>NUCLEOTIDE SEQUENCE [LARGE SCALE GENOMIC DNA]</scope>
    <source>
        <strain evidence="1 2">NCTC11343</strain>
    </source>
</reference>
<evidence type="ECO:0000313" key="1">
    <source>
        <dbReference type="EMBL" id="SPZ84165.1"/>
    </source>
</evidence>
<dbReference type="PROSITE" id="PS51257">
    <property type="entry name" value="PROKAR_LIPOPROTEIN"/>
    <property type="match status" value="1"/>
</dbReference>
<dbReference type="AlphaFoldDB" id="A0A2X2JAP1"/>
<name>A0A2X2JAP1_SPHMU</name>
<organism evidence="1 2">
    <name type="scientific">Sphingobacterium multivorum</name>
    <dbReference type="NCBI Taxonomy" id="28454"/>
    <lineage>
        <taxon>Bacteria</taxon>
        <taxon>Pseudomonadati</taxon>
        <taxon>Bacteroidota</taxon>
        <taxon>Sphingobacteriia</taxon>
        <taxon>Sphingobacteriales</taxon>
        <taxon>Sphingobacteriaceae</taxon>
        <taxon>Sphingobacterium</taxon>
    </lineage>
</organism>
<evidence type="ECO:0000313" key="2">
    <source>
        <dbReference type="Proteomes" id="UP000251241"/>
    </source>
</evidence>
<accession>A0A2X2JAP1</accession>
<gene>
    <name evidence="1" type="ORF">NCTC11343_00696</name>
</gene>
<sequence>MNIRQLALMILIMSCVLPTKLLYGQENCERYTVETLPLLTQALNNNDFDKIDPLLNSIEASCGINEFVQRLRILMQIIEKKNSAAAIDLYWNSQFDKSFLQRLDAADQDDFSTQYEQHKEKYNFYPLRHPLDGLIKVRAQALLVSDSYTLTDQEKDILLLFSDTDVSSAEQDRQADEQDNQQRFPAPKVYRDRQKAKLGYVPSIGVVTPLGGANKIFGTNISFGFMLTSSLERKFIFEGGFKVRINSNDRNIDYNYEGSNVSVNSSATAFMGGAVGYKVFDNDKCILIPKGILGIDITDTGITESAYSSGYYDPDGYYYDGGYTDRMVTINNVHLGLGLASLFRMKNQKYIGFELGYHYAPYDASSKVLIPIQANYGSLELFFRF</sequence>
<dbReference type="EMBL" id="UAUU01000002">
    <property type="protein sequence ID" value="SPZ84165.1"/>
    <property type="molecule type" value="Genomic_DNA"/>
</dbReference>
<dbReference type="GeneID" id="97178870"/>
<dbReference type="RefSeq" id="WP_112373810.1">
    <property type="nucleotide sequence ID" value="NZ_CP069793.1"/>
</dbReference>
<proteinExistence type="predicted"/>
<protein>
    <submittedName>
        <fullName evidence="1">Uncharacterized protein</fullName>
    </submittedName>
</protein>
<dbReference type="Proteomes" id="UP000251241">
    <property type="component" value="Unassembled WGS sequence"/>
</dbReference>